<evidence type="ECO:0000313" key="8">
    <source>
        <dbReference type="Proteomes" id="UP001143474"/>
    </source>
</evidence>
<dbReference type="EMBL" id="BSEV01000037">
    <property type="protein sequence ID" value="GLK14800.1"/>
    <property type="molecule type" value="Genomic_DNA"/>
</dbReference>
<keyword evidence="3 5" id="KW-0238">DNA-binding</keyword>
<proteinExistence type="inferred from homology"/>
<dbReference type="SMART" id="SM00028">
    <property type="entry name" value="TPR"/>
    <property type="match status" value="4"/>
</dbReference>
<dbReference type="SUPFAM" id="SSF46894">
    <property type="entry name" value="C-terminal effector domain of the bipartite response regulators"/>
    <property type="match status" value="1"/>
</dbReference>
<dbReference type="GO" id="GO:0003677">
    <property type="term" value="F:DNA binding"/>
    <property type="evidence" value="ECO:0007669"/>
    <property type="project" value="UniProtKB-UniRule"/>
</dbReference>
<evidence type="ECO:0000259" key="6">
    <source>
        <dbReference type="PROSITE" id="PS51755"/>
    </source>
</evidence>
<dbReference type="InterPro" id="IPR016032">
    <property type="entry name" value="Sig_transdc_resp-reg_C-effctor"/>
</dbReference>
<evidence type="ECO:0000256" key="3">
    <source>
        <dbReference type="ARBA" id="ARBA00023125"/>
    </source>
</evidence>
<dbReference type="Gene3D" id="1.25.40.10">
    <property type="entry name" value="Tetratricopeptide repeat domain"/>
    <property type="match status" value="3"/>
</dbReference>
<dbReference type="RefSeq" id="WP_271223029.1">
    <property type="nucleotide sequence ID" value="NZ_BSEV01000037.1"/>
</dbReference>
<organism evidence="7 8">
    <name type="scientific">Streptosporangium carneum</name>
    <dbReference type="NCBI Taxonomy" id="47481"/>
    <lineage>
        <taxon>Bacteria</taxon>
        <taxon>Bacillati</taxon>
        <taxon>Actinomycetota</taxon>
        <taxon>Actinomycetes</taxon>
        <taxon>Streptosporangiales</taxon>
        <taxon>Streptosporangiaceae</taxon>
        <taxon>Streptosporangium</taxon>
    </lineage>
</organism>
<dbReference type="GO" id="GO:0006355">
    <property type="term" value="P:regulation of DNA-templated transcription"/>
    <property type="evidence" value="ECO:0007669"/>
    <property type="project" value="InterPro"/>
</dbReference>
<comment type="similarity">
    <text evidence="1">Belongs to the AfsR/DnrI/RedD regulatory family.</text>
</comment>
<reference evidence="7" key="2">
    <citation type="submission" date="2023-01" db="EMBL/GenBank/DDBJ databases">
        <authorList>
            <person name="Sun Q."/>
            <person name="Evtushenko L."/>
        </authorList>
    </citation>
    <scope>NUCLEOTIDE SEQUENCE</scope>
    <source>
        <strain evidence="7">VKM Ac-2007</strain>
    </source>
</reference>
<keyword evidence="4" id="KW-0804">Transcription</keyword>
<keyword evidence="8" id="KW-1185">Reference proteome</keyword>
<reference evidence="7" key="1">
    <citation type="journal article" date="2014" name="Int. J. Syst. Evol. Microbiol.">
        <title>Complete genome sequence of Corynebacterium casei LMG S-19264T (=DSM 44701T), isolated from a smear-ripened cheese.</title>
        <authorList>
            <consortium name="US DOE Joint Genome Institute (JGI-PGF)"/>
            <person name="Walter F."/>
            <person name="Albersmeier A."/>
            <person name="Kalinowski J."/>
            <person name="Ruckert C."/>
        </authorList>
    </citation>
    <scope>NUCLEOTIDE SEQUENCE</scope>
    <source>
        <strain evidence="7">VKM Ac-2007</strain>
    </source>
</reference>
<protein>
    <submittedName>
        <fullName evidence="7">SARP family transcriptional regulator</fullName>
    </submittedName>
</protein>
<dbReference type="CDD" id="cd15831">
    <property type="entry name" value="BTAD"/>
    <property type="match status" value="1"/>
</dbReference>
<dbReference type="InterPro" id="IPR027417">
    <property type="entry name" value="P-loop_NTPase"/>
</dbReference>
<accession>A0A9W6MI23</accession>
<evidence type="ECO:0000256" key="2">
    <source>
        <dbReference type="ARBA" id="ARBA00023015"/>
    </source>
</evidence>
<name>A0A9W6MI23_9ACTN</name>
<dbReference type="Gene3D" id="1.10.10.10">
    <property type="entry name" value="Winged helix-like DNA-binding domain superfamily/Winged helix DNA-binding domain"/>
    <property type="match status" value="1"/>
</dbReference>
<dbReference type="Pfam" id="PF03704">
    <property type="entry name" value="BTAD"/>
    <property type="match status" value="1"/>
</dbReference>
<dbReference type="InterPro" id="IPR001867">
    <property type="entry name" value="OmpR/PhoB-type_DNA-bd"/>
</dbReference>
<dbReference type="PANTHER" id="PTHR35807">
    <property type="entry name" value="TRANSCRIPTIONAL REGULATOR REDD-RELATED"/>
    <property type="match status" value="1"/>
</dbReference>
<dbReference type="Proteomes" id="UP001143474">
    <property type="component" value="Unassembled WGS sequence"/>
</dbReference>
<dbReference type="InterPro" id="IPR019734">
    <property type="entry name" value="TPR_rpt"/>
</dbReference>
<dbReference type="PROSITE" id="PS51755">
    <property type="entry name" value="OMPR_PHOB"/>
    <property type="match status" value="1"/>
</dbReference>
<dbReference type="InterPro" id="IPR011990">
    <property type="entry name" value="TPR-like_helical_dom_sf"/>
</dbReference>
<dbReference type="InterPro" id="IPR051677">
    <property type="entry name" value="AfsR-DnrI-RedD_regulator"/>
</dbReference>
<dbReference type="GO" id="GO:0000160">
    <property type="term" value="P:phosphorelay signal transduction system"/>
    <property type="evidence" value="ECO:0007669"/>
    <property type="project" value="InterPro"/>
</dbReference>
<dbReference type="PRINTS" id="PR00364">
    <property type="entry name" value="DISEASERSIST"/>
</dbReference>
<gene>
    <name evidence="7" type="ORF">GCM10017600_82120</name>
</gene>
<sequence>MRVLMLGPVEVRADDRVVNLGGAKPKALLVALTLQSRQVVSIERLITLIWDESPPRSATALVHTYVSSLRRGLATIGRQSALLTRPPGYLLDVERADSDLETYERHLHLARRSERLGDHAEAFRRYEQALGLWRGPAFGGVDTRFARARASAMEEDRLTVEEGLARCELARGRAAESASRMARLTTAHPLREEARALLMRALYESGRQADALAVYQEGRRRLLDELGVEPGERLRELHGQVLNGRLAPFVPAVRAGVETTAATVTGRRAAVVDQYTAPRHLPPDIGDFIGRAEQLAGLRRLAEHATAVSRTATPTVVISGFGGVGKSTLAVHAAHLLRENYPDGQLFADLRGADRDLGVRDVLGRFLGALGVRGAELPDTTEDRVELYRRKVAGRSLVVVLDNVSGEHQVRKLLPGSPRCLVIITSRSRLTGLEGAELVDLDFFSVDASLEMLSTIIGPERVAADPGAAATIARLCGGIPLAIRAAAAKLLARPHWPLQALADRLSDERRRLDELAVGDVAIRSSLGLNYAELDGPHRRAFHLLTLLDLPDFGSWLAAPLLNVPLDDAEDVVEHLVDLRLLDVAGIDALGRVRYRFHDLVQLFGAEQAAREPVDEALERMLVTWMSLVEVGARHLPRVTLGAWRSPAPRTDLDSRLRAEAAENPADWLKSETAAVVRAVERAHELGVDGTATTLIASLLSSPFAARNEFDGWQRTLDVALSAARGSADLGAEAAVLAGLGQLSYEKDDFTAALRRFRQALGHAEAVGDEITQAVARVGIGTVHRDLGEFAQAVEHLGAGARIAGRVGDRGVTAAALYGLGAVSRDNGDLESAADSLSRCMELYRELGDRRGEGLALRGLSLCHRAKDEPGPAAELSGRAKAILRDAGDPLGAAYARQSLAKAMIRQGRTTEAAGLLEVCVRFFTQQRDRFGVALATRTMGELELARGHDDRARVLLTDALGQWSELGLPLWQARTLRDLAAAESASAPEHAEHHWNRASALFGALGGREAAELALSSPRAWLDRVRVGRP</sequence>
<dbReference type="SUPFAM" id="SSF48452">
    <property type="entry name" value="TPR-like"/>
    <property type="match status" value="3"/>
</dbReference>
<dbReference type="GO" id="GO:0043531">
    <property type="term" value="F:ADP binding"/>
    <property type="evidence" value="ECO:0007669"/>
    <property type="project" value="InterPro"/>
</dbReference>
<dbReference type="SMART" id="SM01043">
    <property type="entry name" value="BTAD"/>
    <property type="match status" value="1"/>
</dbReference>
<feature type="domain" description="OmpR/PhoB-type" evidence="6">
    <location>
        <begin position="1"/>
        <end position="93"/>
    </location>
</feature>
<dbReference type="Gene3D" id="3.40.50.300">
    <property type="entry name" value="P-loop containing nucleotide triphosphate hydrolases"/>
    <property type="match status" value="1"/>
</dbReference>
<dbReference type="SUPFAM" id="SSF52540">
    <property type="entry name" value="P-loop containing nucleoside triphosphate hydrolases"/>
    <property type="match status" value="1"/>
</dbReference>
<dbReference type="AlphaFoldDB" id="A0A9W6MI23"/>
<dbReference type="SMART" id="SM00862">
    <property type="entry name" value="Trans_reg_C"/>
    <property type="match status" value="1"/>
</dbReference>
<evidence type="ECO:0000313" key="7">
    <source>
        <dbReference type="EMBL" id="GLK14800.1"/>
    </source>
</evidence>
<dbReference type="InterPro" id="IPR036388">
    <property type="entry name" value="WH-like_DNA-bd_sf"/>
</dbReference>
<dbReference type="InterPro" id="IPR005158">
    <property type="entry name" value="BTAD"/>
</dbReference>
<evidence type="ECO:0000256" key="1">
    <source>
        <dbReference type="ARBA" id="ARBA00005820"/>
    </source>
</evidence>
<evidence type="ECO:0000256" key="5">
    <source>
        <dbReference type="PROSITE-ProRule" id="PRU01091"/>
    </source>
</evidence>
<feature type="DNA-binding region" description="OmpR/PhoB-type" evidence="5">
    <location>
        <begin position="1"/>
        <end position="93"/>
    </location>
</feature>
<comment type="caution">
    <text evidence="7">The sequence shown here is derived from an EMBL/GenBank/DDBJ whole genome shotgun (WGS) entry which is preliminary data.</text>
</comment>
<keyword evidence="2" id="KW-0805">Transcription regulation</keyword>
<dbReference type="PANTHER" id="PTHR35807:SF1">
    <property type="entry name" value="TRANSCRIPTIONAL REGULATOR REDD"/>
    <property type="match status" value="1"/>
</dbReference>
<evidence type="ECO:0000256" key="4">
    <source>
        <dbReference type="ARBA" id="ARBA00023163"/>
    </source>
</evidence>
<dbReference type="Pfam" id="PF13424">
    <property type="entry name" value="TPR_12"/>
    <property type="match status" value="1"/>
</dbReference>
<dbReference type="Pfam" id="PF00486">
    <property type="entry name" value="Trans_reg_C"/>
    <property type="match status" value="1"/>
</dbReference>